<evidence type="ECO:0000313" key="7">
    <source>
        <dbReference type="Proteomes" id="UP001211065"/>
    </source>
</evidence>
<dbReference type="Pfam" id="PF22784">
    <property type="entry name" value="PTP-SAK"/>
    <property type="match status" value="1"/>
</dbReference>
<dbReference type="PROSITE" id="PS50056">
    <property type="entry name" value="TYR_PHOSPHATASE_2"/>
    <property type="match status" value="1"/>
</dbReference>
<dbReference type="SUPFAM" id="SSF52799">
    <property type="entry name" value="(Phosphotyrosine protein) phosphatases II"/>
    <property type="match status" value="1"/>
</dbReference>
<dbReference type="Gene3D" id="3.90.190.10">
    <property type="entry name" value="Protein tyrosine phosphatase superfamily"/>
    <property type="match status" value="1"/>
</dbReference>
<evidence type="ECO:0000256" key="1">
    <source>
        <dbReference type="ARBA" id="ARBA00022801"/>
    </source>
</evidence>
<organism evidence="6 7">
    <name type="scientific">Clydaea vesicula</name>
    <dbReference type="NCBI Taxonomy" id="447962"/>
    <lineage>
        <taxon>Eukaryota</taxon>
        <taxon>Fungi</taxon>
        <taxon>Fungi incertae sedis</taxon>
        <taxon>Chytridiomycota</taxon>
        <taxon>Chytridiomycota incertae sedis</taxon>
        <taxon>Chytridiomycetes</taxon>
        <taxon>Lobulomycetales</taxon>
        <taxon>Lobulomycetaceae</taxon>
        <taxon>Clydaea</taxon>
    </lineage>
</organism>
<name>A0AAD5TT38_9FUNG</name>
<feature type="domain" description="Tyrosine-protein phosphatase" evidence="4">
    <location>
        <begin position="1"/>
        <end position="184"/>
    </location>
</feature>
<dbReference type="InterPro" id="IPR057023">
    <property type="entry name" value="PTP-SAK"/>
</dbReference>
<evidence type="ECO:0000259" key="5">
    <source>
        <dbReference type="PROSITE" id="PS50056"/>
    </source>
</evidence>
<dbReference type="SMART" id="SM00195">
    <property type="entry name" value="DSPc"/>
    <property type="match status" value="1"/>
</dbReference>
<dbReference type="PROSITE" id="PS00383">
    <property type="entry name" value="TYR_PHOSPHATASE_1"/>
    <property type="match status" value="1"/>
</dbReference>
<accession>A0AAD5TT38</accession>
<dbReference type="PANTHER" id="PTHR23339">
    <property type="entry name" value="TYROSINE SPECIFIC PROTEIN PHOSPHATASE AND DUAL SPECIFICITY PROTEIN PHOSPHATASE"/>
    <property type="match status" value="1"/>
</dbReference>
<feature type="compositionally biased region" description="Polar residues" evidence="2">
    <location>
        <begin position="10"/>
        <end position="21"/>
    </location>
</feature>
<evidence type="ECO:0000259" key="4">
    <source>
        <dbReference type="PROSITE" id="PS50055"/>
    </source>
</evidence>
<proteinExistence type="predicted"/>
<comment type="caution">
    <text evidence="6">The sequence shown here is derived from an EMBL/GenBank/DDBJ whole genome shotgun (WGS) entry which is preliminary data.</text>
</comment>
<evidence type="ECO:0000256" key="2">
    <source>
        <dbReference type="SAM" id="MobiDB-lite"/>
    </source>
</evidence>
<feature type="region of interest" description="Disordered" evidence="2">
    <location>
        <begin position="1"/>
        <end position="21"/>
    </location>
</feature>
<dbReference type="InterPro" id="IPR000387">
    <property type="entry name" value="Tyr_Pase_dom"/>
</dbReference>
<dbReference type="InterPro" id="IPR020422">
    <property type="entry name" value="TYR_PHOSPHATASE_DUAL_dom"/>
</dbReference>
<protein>
    <submittedName>
        <fullName evidence="6">Dual specificity protein phosphatase 23</fullName>
    </submittedName>
</protein>
<dbReference type="InterPro" id="IPR000242">
    <property type="entry name" value="PTP_cat"/>
</dbReference>
<dbReference type="Proteomes" id="UP001211065">
    <property type="component" value="Unassembled WGS sequence"/>
</dbReference>
<gene>
    <name evidence="6" type="primary">DUSP23</name>
    <name evidence="6" type="ORF">HK099_002705</name>
</gene>
<dbReference type="EMBL" id="JADGJW010001919">
    <property type="protein sequence ID" value="KAJ3200374.1"/>
    <property type="molecule type" value="Genomic_DNA"/>
</dbReference>
<sequence length="374" mass="43198">MNIKAVCPQQHPTQSNLPPTPPDSFTEQFSFLINNNNWLQGRDPYNYPSDPNLPWHFSWIDDGMIGGSSAPTARFHWKAMKDANVGLVVNLTETPIFPKDLSTSSIYCDNCDFIEEQFDDDLFDDIQSDDEIETLFLPVPDGNIPRYEQLDIFLEEAKKTIRKGKKVVVHCQAGVGRTGTFLAVYLLDKNKCLPSEALSNLRYVRPQSLQFDKVDWQSEPFKFSQPDNYSRNFVQERYIEIYYQNKILPFLKNKQNNDNKKPDVYESDIELELGPYLLNLIDDEIKKKFNFFAINPPIDIEENKKTNTQNNCYSCLNILSIGPLKVSKDMRYFSPFFDDTLKDNQDQISIDSITAYGYQSLDLNFESLDVCEAV</sequence>
<evidence type="ECO:0000313" key="6">
    <source>
        <dbReference type="EMBL" id="KAJ3200374.1"/>
    </source>
</evidence>
<dbReference type="PROSITE" id="PS50054">
    <property type="entry name" value="TYR_PHOSPHATASE_DUAL"/>
    <property type="match status" value="1"/>
</dbReference>
<dbReference type="FunFam" id="3.90.190.10:FF:000157">
    <property type="entry name" value="Protein-tyrosine phosphatase"/>
    <property type="match status" value="1"/>
</dbReference>
<dbReference type="InterPro" id="IPR050561">
    <property type="entry name" value="PTP"/>
</dbReference>
<dbReference type="InterPro" id="IPR016130">
    <property type="entry name" value="Tyr_Pase_AS"/>
</dbReference>
<dbReference type="InterPro" id="IPR029021">
    <property type="entry name" value="Prot-tyrosine_phosphatase-like"/>
</dbReference>
<reference evidence="6" key="1">
    <citation type="submission" date="2020-05" db="EMBL/GenBank/DDBJ databases">
        <title>Phylogenomic resolution of chytrid fungi.</title>
        <authorList>
            <person name="Stajich J.E."/>
            <person name="Amses K."/>
            <person name="Simmons R."/>
            <person name="Seto K."/>
            <person name="Myers J."/>
            <person name="Bonds A."/>
            <person name="Quandt C.A."/>
            <person name="Barry K."/>
            <person name="Liu P."/>
            <person name="Grigoriev I."/>
            <person name="Longcore J.E."/>
            <person name="James T.Y."/>
        </authorList>
    </citation>
    <scope>NUCLEOTIDE SEQUENCE</scope>
    <source>
        <strain evidence="6">JEL0476</strain>
    </source>
</reference>
<feature type="domain" description="Tyrosine-protein phosphatase" evidence="3">
    <location>
        <begin position="56"/>
        <end position="227"/>
    </location>
</feature>
<dbReference type="PROSITE" id="PS50055">
    <property type="entry name" value="TYR_PHOSPHATASE_PTP"/>
    <property type="match status" value="1"/>
</dbReference>
<keyword evidence="1" id="KW-0378">Hydrolase</keyword>
<dbReference type="GO" id="GO:0004725">
    <property type="term" value="F:protein tyrosine phosphatase activity"/>
    <property type="evidence" value="ECO:0007669"/>
    <property type="project" value="InterPro"/>
</dbReference>
<dbReference type="AlphaFoldDB" id="A0AAD5TT38"/>
<evidence type="ECO:0000259" key="3">
    <source>
        <dbReference type="PROSITE" id="PS50054"/>
    </source>
</evidence>
<keyword evidence="7" id="KW-1185">Reference proteome</keyword>
<feature type="domain" description="Tyrosine specific protein phosphatases" evidence="5">
    <location>
        <begin position="151"/>
        <end position="210"/>
    </location>
</feature>